<protein>
    <submittedName>
        <fullName evidence="2">Putative secreted peptide</fullName>
    </submittedName>
</protein>
<proteinExistence type="predicted"/>
<name>A0A2M3ZXH8_9DIPT</name>
<dbReference type="EMBL" id="GGFM01012525">
    <property type="protein sequence ID" value="MBW33276.1"/>
    <property type="molecule type" value="Transcribed_RNA"/>
</dbReference>
<evidence type="ECO:0000313" key="2">
    <source>
        <dbReference type="EMBL" id="MBW33276.1"/>
    </source>
</evidence>
<accession>A0A2M3ZXH8</accession>
<organism evidence="2">
    <name type="scientific">Anopheles braziliensis</name>
    <dbReference type="NCBI Taxonomy" id="58242"/>
    <lineage>
        <taxon>Eukaryota</taxon>
        <taxon>Metazoa</taxon>
        <taxon>Ecdysozoa</taxon>
        <taxon>Arthropoda</taxon>
        <taxon>Hexapoda</taxon>
        <taxon>Insecta</taxon>
        <taxon>Pterygota</taxon>
        <taxon>Neoptera</taxon>
        <taxon>Endopterygota</taxon>
        <taxon>Diptera</taxon>
        <taxon>Nematocera</taxon>
        <taxon>Culicoidea</taxon>
        <taxon>Culicidae</taxon>
        <taxon>Anophelinae</taxon>
        <taxon>Anopheles</taxon>
    </lineage>
</organism>
<feature type="signal peptide" evidence="1">
    <location>
        <begin position="1"/>
        <end position="17"/>
    </location>
</feature>
<reference evidence="2" key="1">
    <citation type="submission" date="2018-01" db="EMBL/GenBank/DDBJ databases">
        <title>An insight into the sialome of Amazonian anophelines.</title>
        <authorList>
            <person name="Ribeiro J.M."/>
            <person name="Scarpassa V."/>
            <person name="Calvo E."/>
        </authorList>
    </citation>
    <scope>NUCLEOTIDE SEQUENCE</scope>
    <source>
        <tissue evidence="2">Salivary glands</tissue>
    </source>
</reference>
<sequence>MLPLCVASMLCLSSASSAHVWCSSLSTVVAFRRDFSLFLSAWLREDAVVGVLAPLLFWSVHMNRHT</sequence>
<evidence type="ECO:0000256" key="1">
    <source>
        <dbReference type="SAM" id="SignalP"/>
    </source>
</evidence>
<keyword evidence="1" id="KW-0732">Signal</keyword>
<dbReference type="AlphaFoldDB" id="A0A2M3ZXH8"/>
<feature type="chain" id="PRO_5014954106" evidence="1">
    <location>
        <begin position="18"/>
        <end position="66"/>
    </location>
</feature>